<gene>
    <name evidence="2" type="ORF">H7B67_02340</name>
</gene>
<protein>
    <submittedName>
        <fullName evidence="2">DUF2508 family protein</fullName>
    </submittedName>
</protein>
<evidence type="ECO:0000313" key="3">
    <source>
        <dbReference type="Proteomes" id="UP000535838"/>
    </source>
</evidence>
<dbReference type="Pfam" id="PF10704">
    <property type="entry name" value="DUF2508"/>
    <property type="match status" value="1"/>
</dbReference>
<proteinExistence type="predicted"/>
<keyword evidence="3" id="KW-1185">Reference proteome</keyword>
<dbReference type="EMBL" id="JACJVQ010000003">
    <property type="protein sequence ID" value="MBB6632950.1"/>
    <property type="molecule type" value="Genomic_DNA"/>
</dbReference>
<dbReference type="AlphaFoldDB" id="A0A841SSQ8"/>
<reference evidence="2 3" key="1">
    <citation type="submission" date="2020-08" db="EMBL/GenBank/DDBJ databases">
        <title>Cohnella phylogeny.</title>
        <authorList>
            <person name="Dunlap C."/>
        </authorList>
    </citation>
    <scope>NUCLEOTIDE SEQUENCE [LARGE SCALE GENOMIC DNA]</scope>
    <source>
        <strain evidence="2 3">DSM 25241</strain>
    </source>
</reference>
<evidence type="ECO:0000313" key="2">
    <source>
        <dbReference type="EMBL" id="MBB6632950.1"/>
    </source>
</evidence>
<dbReference type="Proteomes" id="UP000535838">
    <property type="component" value="Unassembled WGS sequence"/>
</dbReference>
<keyword evidence="1" id="KW-0175">Coiled coil</keyword>
<sequence length="87" mass="10073">MLGIGRKRRQEVVDETRLRLQEDIRRARKERDIAQSLFENVVEFDRIDHAIYTLEAAEKKLDILLREAKLLLGETGDEAGIAKRAVL</sequence>
<dbReference type="InterPro" id="IPR019644">
    <property type="entry name" value="DUF2508"/>
</dbReference>
<organism evidence="2 3">
    <name type="scientific">Cohnella thailandensis</name>
    <dbReference type="NCBI Taxonomy" id="557557"/>
    <lineage>
        <taxon>Bacteria</taxon>
        <taxon>Bacillati</taxon>
        <taxon>Bacillota</taxon>
        <taxon>Bacilli</taxon>
        <taxon>Bacillales</taxon>
        <taxon>Paenibacillaceae</taxon>
        <taxon>Cohnella</taxon>
    </lineage>
</organism>
<name>A0A841SSQ8_9BACL</name>
<dbReference type="RefSeq" id="WP_185118196.1">
    <property type="nucleotide sequence ID" value="NZ_JACJVQ010000003.1"/>
</dbReference>
<accession>A0A841SSQ8</accession>
<evidence type="ECO:0000256" key="1">
    <source>
        <dbReference type="SAM" id="Coils"/>
    </source>
</evidence>
<feature type="coiled-coil region" evidence="1">
    <location>
        <begin position="17"/>
        <end position="74"/>
    </location>
</feature>
<comment type="caution">
    <text evidence="2">The sequence shown here is derived from an EMBL/GenBank/DDBJ whole genome shotgun (WGS) entry which is preliminary data.</text>
</comment>